<feature type="compositionally biased region" description="Low complexity" evidence="1">
    <location>
        <begin position="235"/>
        <end position="245"/>
    </location>
</feature>
<evidence type="ECO:0000313" key="4">
    <source>
        <dbReference type="Proteomes" id="UP000022910"/>
    </source>
</evidence>
<evidence type="ECO:0000313" key="3">
    <source>
        <dbReference type="EMBL" id="EXX79805.1"/>
    </source>
</evidence>
<keyword evidence="2" id="KW-1133">Transmembrane helix</keyword>
<protein>
    <submittedName>
        <fullName evidence="3">Uncharacterized protein</fullName>
    </submittedName>
</protein>
<keyword evidence="4" id="KW-1185">Reference proteome</keyword>
<evidence type="ECO:0000256" key="2">
    <source>
        <dbReference type="SAM" id="Phobius"/>
    </source>
</evidence>
<comment type="caution">
    <text evidence="3">The sequence shown here is derived from an EMBL/GenBank/DDBJ whole genome shotgun (WGS) entry which is preliminary data.</text>
</comment>
<feature type="transmembrane region" description="Helical" evidence="2">
    <location>
        <begin position="12"/>
        <end position="33"/>
    </location>
</feature>
<reference evidence="3 4" key="1">
    <citation type="submission" date="2014-02" db="EMBL/GenBank/DDBJ databases">
        <title>Single nucleus genome sequencing reveals high similarity among nuclei of an endomycorrhizal fungus.</title>
        <authorList>
            <person name="Lin K."/>
            <person name="Geurts R."/>
            <person name="Zhang Z."/>
            <person name="Limpens E."/>
            <person name="Saunders D.G."/>
            <person name="Mu D."/>
            <person name="Pang E."/>
            <person name="Cao H."/>
            <person name="Cha H."/>
            <person name="Lin T."/>
            <person name="Zhou Q."/>
            <person name="Shang Y."/>
            <person name="Li Y."/>
            <person name="Ivanov S."/>
            <person name="Sharma T."/>
            <person name="Velzen R.V."/>
            <person name="Ruijter N.D."/>
            <person name="Aanen D.K."/>
            <person name="Win J."/>
            <person name="Kamoun S."/>
            <person name="Bisseling T."/>
            <person name="Huang S."/>
        </authorList>
    </citation>
    <scope>NUCLEOTIDE SEQUENCE [LARGE SCALE GENOMIC DNA]</scope>
    <source>
        <strain evidence="4">DAOM197198w</strain>
    </source>
</reference>
<feature type="region of interest" description="Disordered" evidence="1">
    <location>
        <begin position="225"/>
        <end position="265"/>
    </location>
</feature>
<keyword evidence="2" id="KW-0812">Transmembrane</keyword>
<accession>A0A015KJK6</accession>
<feature type="transmembrane region" description="Helical" evidence="2">
    <location>
        <begin position="103"/>
        <end position="121"/>
    </location>
</feature>
<keyword evidence="2" id="KW-0472">Membrane</keyword>
<gene>
    <name evidence="3" type="ORF">RirG_002110</name>
</gene>
<organism evidence="3 4">
    <name type="scientific">Rhizophagus irregularis (strain DAOM 197198w)</name>
    <name type="common">Glomus intraradices</name>
    <dbReference type="NCBI Taxonomy" id="1432141"/>
    <lineage>
        <taxon>Eukaryota</taxon>
        <taxon>Fungi</taxon>
        <taxon>Fungi incertae sedis</taxon>
        <taxon>Mucoromycota</taxon>
        <taxon>Glomeromycotina</taxon>
        <taxon>Glomeromycetes</taxon>
        <taxon>Glomerales</taxon>
        <taxon>Glomeraceae</taxon>
        <taxon>Rhizophagus</taxon>
    </lineage>
</organism>
<proteinExistence type="predicted"/>
<dbReference type="OrthoDB" id="2382945at2759"/>
<feature type="transmembrane region" description="Helical" evidence="2">
    <location>
        <begin position="66"/>
        <end position="83"/>
    </location>
</feature>
<sequence>MGPEMSAKFIKHLFFIQILIMIGIGICEVVQLAEVNKSQQEVIQHPEDWDYLFGYTKSIATIFIRIYYWIIILVSFGILGWALDSFNRRWKNIENYSDNSKNVTLLILWCFAIIPSVTILARSDKLRTCSESSYSYTVSARLLSHCNAYLASLFLAYIFIITVIIQLLFNFVVIKHQKEISMKPPPNLQEPKKIKVRRSKRVAKKRNSLRSISAYSASTRLSIVTEDDEEKSNKSSRSIRSSRSTKGAKKVKNEVSPEMSVNENV</sequence>
<dbReference type="SMR" id="A0A015KJK6"/>
<name>A0A015KJK6_RHIIW</name>
<feature type="transmembrane region" description="Helical" evidence="2">
    <location>
        <begin position="148"/>
        <end position="173"/>
    </location>
</feature>
<dbReference type="AlphaFoldDB" id="A0A015KJK6"/>
<dbReference type="EMBL" id="JEMT01001290">
    <property type="protein sequence ID" value="EXX79805.1"/>
    <property type="molecule type" value="Genomic_DNA"/>
</dbReference>
<dbReference type="Proteomes" id="UP000022910">
    <property type="component" value="Unassembled WGS sequence"/>
</dbReference>
<dbReference type="HOGENOM" id="CLU_1050309_0_0_1"/>
<evidence type="ECO:0000256" key="1">
    <source>
        <dbReference type="SAM" id="MobiDB-lite"/>
    </source>
</evidence>